<dbReference type="Gene3D" id="1.20.140.10">
    <property type="entry name" value="Butyryl-CoA Dehydrogenase, subunit A, domain 3"/>
    <property type="match status" value="1"/>
</dbReference>
<dbReference type="GO" id="GO:0008470">
    <property type="term" value="F:3-methylbutanoyl-CoA dehydrogenase activity"/>
    <property type="evidence" value="ECO:0007669"/>
    <property type="project" value="TreeGrafter"/>
</dbReference>
<keyword evidence="7 11" id="KW-0560">Oxidoreductase</keyword>
<dbReference type="Pfam" id="PF02771">
    <property type="entry name" value="Acyl-CoA_dh_N"/>
    <property type="match status" value="1"/>
</dbReference>
<evidence type="ECO:0000256" key="11">
    <source>
        <dbReference type="RuleBase" id="RU362125"/>
    </source>
</evidence>
<dbReference type="InterPro" id="IPR013786">
    <property type="entry name" value="AcylCoA_DH/ox_N"/>
</dbReference>
<evidence type="ECO:0000256" key="8">
    <source>
        <dbReference type="ARBA" id="ARBA00049552"/>
    </source>
</evidence>
<dbReference type="GO" id="GO:0050660">
    <property type="term" value="F:flavin adenine dinucleotide binding"/>
    <property type="evidence" value="ECO:0007669"/>
    <property type="project" value="InterPro"/>
</dbReference>
<dbReference type="FunFam" id="2.40.110.10:FF:000001">
    <property type="entry name" value="Acyl-CoA dehydrogenase, mitochondrial"/>
    <property type="match status" value="1"/>
</dbReference>
<keyword evidence="16" id="KW-1185">Reference proteome</keyword>
<proteinExistence type="inferred from homology"/>
<keyword evidence="5 11" id="KW-0285">Flavoprotein</keyword>
<comment type="similarity">
    <text evidence="3 11">Belongs to the acyl-CoA dehydrogenase family.</text>
</comment>
<comment type="pathway">
    <text evidence="2">Amino-acid degradation; L-valine degradation.</text>
</comment>
<dbReference type="OrthoDB" id="9988775at2759"/>
<dbReference type="VEuPathDB" id="TriTrypDB:LPMP_270910"/>
<dbReference type="RefSeq" id="XP_010700182.1">
    <property type="nucleotide sequence ID" value="XM_010701880.1"/>
</dbReference>
<dbReference type="InterPro" id="IPR006091">
    <property type="entry name" value="Acyl-CoA_Oxase/DH_mid-dom"/>
</dbReference>
<organism evidence="15 16">
    <name type="scientific">Leishmania panamensis</name>
    <dbReference type="NCBI Taxonomy" id="5679"/>
    <lineage>
        <taxon>Eukaryota</taxon>
        <taxon>Discoba</taxon>
        <taxon>Euglenozoa</taxon>
        <taxon>Kinetoplastea</taxon>
        <taxon>Metakinetoplastina</taxon>
        <taxon>Trypanosomatida</taxon>
        <taxon>Trypanosomatidae</taxon>
        <taxon>Leishmaniinae</taxon>
        <taxon>Leishmania</taxon>
        <taxon>Leishmania guyanensis species complex</taxon>
    </lineage>
</organism>
<dbReference type="Pfam" id="PF00441">
    <property type="entry name" value="Acyl-CoA_dh_1"/>
    <property type="match status" value="1"/>
</dbReference>
<evidence type="ECO:0000259" key="12">
    <source>
        <dbReference type="Pfam" id="PF00441"/>
    </source>
</evidence>
<sequence>MHRVLQSSLCRCTGTCGWTAAAAMTSTSRTFMDLYNPTPEHAALRETVARFSREVVDKHAREDDINSHFNRELFKQLGDLGVMGVTVPEADGGAGMDAVAAVIVHHELSKYDPGFCLAYLAHSMLFVNNFYYSASPAQRARWLPKVLTGEHVGAMGMSEPGAGTDVLGMQTTAKKDSYGNYVLNGSKIWITNGTVADVYLIYAKVNGKITAFVVERGMKGFTQGPKIDKCGMRASHMCQLFFEDAVVPAENLLGGDGKGMVGMMRNLELERVTLAGMAVGIAERSVELMTSYASQRKAFGHPISNFGQIQRYIAEGYADTEAAKALVYSVSHNVHPDNQNRLGSDAAKLFATPIAKKVADSAIQVMGGMGYTQDMPVERLWRDAKLLEIGGGTIEAHHKNIAKDLLKGLK</sequence>
<protein>
    <recommendedName>
        <fullName evidence="10">Isobutyryl-CoA dehydrogenase, mitochondrial</fullName>
    </recommendedName>
</protein>
<evidence type="ECO:0000259" key="14">
    <source>
        <dbReference type="Pfam" id="PF02771"/>
    </source>
</evidence>
<evidence type="ECO:0000259" key="13">
    <source>
        <dbReference type="Pfam" id="PF02770"/>
    </source>
</evidence>
<accession>A0A088RU80</accession>
<evidence type="ECO:0000256" key="5">
    <source>
        <dbReference type="ARBA" id="ARBA00022630"/>
    </source>
</evidence>
<dbReference type="eggNOG" id="KOG0141">
    <property type="taxonomic scope" value="Eukaryota"/>
</dbReference>
<dbReference type="SUPFAM" id="SSF56645">
    <property type="entry name" value="Acyl-CoA dehydrogenase NM domain-like"/>
    <property type="match status" value="1"/>
</dbReference>
<dbReference type="PROSITE" id="PS00073">
    <property type="entry name" value="ACYL_COA_DH_2"/>
    <property type="match status" value="1"/>
</dbReference>
<name>A0A088RU80_LEIPA</name>
<dbReference type="PIRSF" id="PIRSF016578">
    <property type="entry name" value="HsaA"/>
    <property type="match status" value="1"/>
</dbReference>
<feature type="domain" description="Acyl-CoA dehydrogenase/oxidase C-terminal" evidence="12">
    <location>
        <begin position="257"/>
        <end position="405"/>
    </location>
</feature>
<dbReference type="FunFam" id="1.20.140.10:FF:000001">
    <property type="entry name" value="Acyl-CoA dehydrogenase"/>
    <property type="match status" value="1"/>
</dbReference>
<dbReference type="InterPro" id="IPR036250">
    <property type="entry name" value="AcylCo_DH-like_C"/>
</dbReference>
<evidence type="ECO:0000256" key="9">
    <source>
        <dbReference type="ARBA" id="ARBA00050268"/>
    </source>
</evidence>
<dbReference type="EMBL" id="CP009396">
    <property type="protein sequence ID" value="AIN99475.1"/>
    <property type="molecule type" value="Genomic_DNA"/>
</dbReference>
<dbReference type="GeneID" id="22576269"/>
<dbReference type="VEuPathDB" id="TriTrypDB:LPAL13_270016300"/>
<dbReference type="InterPro" id="IPR046373">
    <property type="entry name" value="Acyl-CoA_Oxase/DH_mid-dom_sf"/>
</dbReference>
<comment type="cofactor">
    <cofactor evidence="1 11">
        <name>FAD</name>
        <dbReference type="ChEBI" id="CHEBI:57692"/>
    </cofactor>
</comment>
<reference evidence="15 16" key="1">
    <citation type="journal article" date="2015" name="Sci. Rep.">
        <title>The genome of Leishmania panamensis: insights into genomics of the L. (Viannia) subgenus.</title>
        <authorList>
            <person name="Llanes A."/>
            <person name="Restrepo C.M."/>
            <person name="Vecchio G.D."/>
            <person name="Anguizola F.J."/>
            <person name="Lleonart R."/>
        </authorList>
    </citation>
    <scope>NUCLEOTIDE SEQUENCE [LARGE SCALE GENOMIC DNA]</scope>
    <source>
        <strain evidence="15 16">MHOM/PA/94/PSC-1</strain>
    </source>
</reference>
<comment type="catalytic activity">
    <reaction evidence="9">
        <text>propanoyl-CoA + oxidized [electron-transfer flavoprotein] + H(+) = acryloyl-CoA + reduced [electron-transfer flavoprotein]</text>
        <dbReference type="Rhea" id="RHEA:31287"/>
        <dbReference type="Rhea" id="RHEA-COMP:10685"/>
        <dbReference type="Rhea" id="RHEA-COMP:10686"/>
        <dbReference type="ChEBI" id="CHEBI:15378"/>
        <dbReference type="ChEBI" id="CHEBI:57367"/>
        <dbReference type="ChEBI" id="CHEBI:57392"/>
        <dbReference type="ChEBI" id="CHEBI:57692"/>
        <dbReference type="ChEBI" id="CHEBI:58307"/>
    </reaction>
    <physiologicalReaction direction="left-to-right" evidence="9">
        <dbReference type="Rhea" id="RHEA:31288"/>
    </physiologicalReaction>
</comment>
<dbReference type="KEGG" id="lpan:LPMP_270910"/>
<comment type="catalytic activity">
    <reaction evidence="8">
        <text>(2S)-2-methylbutanoyl-CoA + oxidized [electron-transfer flavoprotein] + H(+) = (2E)-2-methylbut-2-enoyl-CoA + reduced [electron-transfer flavoprotein]</text>
        <dbReference type="Rhea" id="RHEA:48256"/>
        <dbReference type="Rhea" id="RHEA-COMP:10685"/>
        <dbReference type="Rhea" id="RHEA-COMP:10686"/>
        <dbReference type="ChEBI" id="CHEBI:15378"/>
        <dbReference type="ChEBI" id="CHEBI:57337"/>
        <dbReference type="ChEBI" id="CHEBI:57692"/>
        <dbReference type="ChEBI" id="CHEBI:58307"/>
        <dbReference type="ChEBI" id="CHEBI:88166"/>
    </reaction>
    <physiologicalReaction direction="left-to-right" evidence="8">
        <dbReference type="Rhea" id="RHEA:48257"/>
    </physiologicalReaction>
</comment>
<dbReference type="PANTHER" id="PTHR43884:SF12">
    <property type="entry name" value="ISOVALERYL-COA DEHYDROGENASE, MITOCHONDRIAL-RELATED"/>
    <property type="match status" value="1"/>
</dbReference>
<dbReference type="InterPro" id="IPR009075">
    <property type="entry name" value="AcylCo_DH/oxidase_C"/>
</dbReference>
<dbReference type="InterPro" id="IPR009100">
    <property type="entry name" value="AcylCoA_DH/oxidase_NM_dom_sf"/>
</dbReference>
<dbReference type="Gene3D" id="1.10.540.10">
    <property type="entry name" value="Acyl-CoA dehydrogenase/oxidase, N-terminal domain"/>
    <property type="match status" value="1"/>
</dbReference>
<dbReference type="SUPFAM" id="SSF47203">
    <property type="entry name" value="Acyl-CoA dehydrogenase C-terminal domain-like"/>
    <property type="match status" value="1"/>
</dbReference>
<feature type="domain" description="Acyl-CoA dehydrogenase/oxidase N-terminal" evidence="14">
    <location>
        <begin position="38"/>
        <end position="150"/>
    </location>
</feature>
<dbReference type="Pfam" id="PF02770">
    <property type="entry name" value="Acyl-CoA_dh_M"/>
    <property type="match status" value="1"/>
</dbReference>
<dbReference type="InterPro" id="IPR037069">
    <property type="entry name" value="AcylCoA_DH/ox_N_sf"/>
</dbReference>
<evidence type="ECO:0000256" key="10">
    <source>
        <dbReference type="ARBA" id="ARBA00071686"/>
    </source>
</evidence>
<evidence type="ECO:0000256" key="2">
    <source>
        <dbReference type="ARBA" id="ARBA00005109"/>
    </source>
</evidence>
<dbReference type="InterPro" id="IPR006089">
    <property type="entry name" value="Acyl-CoA_DH_CS"/>
</dbReference>
<keyword evidence="4" id="KW-0101">Branched-chain amino acid catabolism</keyword>
<dbReference type="GO" id="GO:0006552">
    <property type="term" value="P:L-leucine catabolic process"/>
    <property type="evidence" value="ECO:0007669"/>
    <property type="project" value="TreeGrafter"/>
</dbReference>
<dbReference type="Proteomes" id="UP000063063">
    <property type="component" value="Chromosome 27"/>
</dbReference>
<dbReference type="PROSITE" id="PS00072">
    <property type="entry name" value="ACYL_COA_DH_1"/>
    <property type="match status" value="1"/>
</dbReference>
<evidence type="ECO:0000256" key="1">
    <source>
        <dbReference type="ARBA" id="ARBA00001974"/>
    </source>
</evidence>
<evidence type="ECO:0000313" key="15">
    <source>
        <dbReference type="EMBL" id="AIN99475.1"/>
    </source>
</evidence>
<evidence type="ECO:0000256" key="3">
    <source>
        <dbReference type="ARBA" id="ARBA00009347"/>
    </source>
</evidence>
<evidence type="ECO:0000256" key="7">
    <source>
        <dbReference type="ARBA" id="ARBA00023002"/>
    </source>
</evidence>
<dbReference type="PANTHER" id="PTHR43884">
    <property type="entry name" value="ACYL-COA DEHYDROGENASE"/>
    <property type="match status" value="1"/>
</dbReference>
<gene>
    <name evidence="15" type="ORF">LPMP_270910</name>
</gene>
<dbReference type="Gene3D" id="2.40.110.10">
    <property type="entry name" value="Butyryl-CoA Dehydrogenase, subunit A, domain 2"/>
    <property type="match status" value="1"/>
</dbReference>
<keyword evidence="6 11" id="KW-0274">FAD</keyword>
<dbReference type="AlphaFoldDB" id="A0A088RU80"/>
<feature type="domain" description="Acyl-CoA oxidase/dehydrogenase middle" evidence="13">
    <location>
        <begin position="154"/>
        <end position="244"/>
    </location>
</feature>
<evidence type="ECO:0000313" key="16">
    <source>
        <dbReference type="Proteomes" id="UP000063063"/>
    </source>
</evidence>
<evidence type="ECO:0000256" key="4">
    <source>
        <dbReference type="ARBA" id="ARBA00022456"/>
    </source>
</evidence>
<dbReference type="FunFam" id="1.10.540.10:FF:000002">
    <property type="entry name" value="Acyl-CoA dehydrogenase FadE19"/>
    <property type="match status" value="1"/>
</dbReference>
<evidence type="ECO:0000256" key="6">
    <source>
        <dbReference type="ARBA" id="ARBA00022827"/>
    </source>
</evidence>